<evidence type="ECO:0000313" key="3">
    <source>
        <dbReference type="EMBL" id="GLI01400.1"/>
    </source>
</evidence>
<dbReference type="InterPro" id="IPR036388">
    <property type="entry name" value="WH-like_DNA-bd_sf"/>
</dbReference>
<accession>A0ABQ5R620</accession>
<dbReference type="EMBL" id="BSDI01000044">
    <property type="protein sequence ID" value="GLI01400.1"/>
    <property type="molecule type" value="Genomic_DNA"/>
</dbReference>
<dbReference type="Pfam" id="PF13280">
    <property type="entry name" value="WYL"/>
    <property type="match status" value="1"/>
</dbReference>
<dbReference type="RefSeq" id="WP_281902389.1">
    <property type="nucleotide sequence ID" value="NZ_BSDI01000044.1"/>
</dbReference>
<dbReference type="PANTHER" id="PTHR34580:SF1">
    <property type="entry name" value="PROTEIN PAFC"/>
    <property type="match status" value="1"/>
</dbReference>
<dbReference type="Gene3D" id="1.10.10.10">
    <property type="entry name" value="Winged helix-like DNA-binding domain superfamily/Winged helix DNA-binding domain"/>
    <property type="match status" value="1"/>
</dbReference>
<feature type="domain" description="WYL" evidence="2">
    <location>
        <begin position="141"/>
        <end position="206"/>
    </location>
</feature>
<reference evidence="3" key="1">
    <citation type="submission" date="2022-12" db="EMBL/GenBank/DDBJ databases">
        <title>New Phytohabitans aurantiacus sp. RD004123 nov., an actinomycete isolated from soil.</title>
        <authorList>
            <person name="Triningsih D.W."/>
            <person name="Harunari E."/>
            <person name="Igarashi Y."/>
        </authorList>
    </citation>
    <scope>NUCLEOTIDE SEQUENCE</scope>
    <source>
        <strain evidence="3">RD004123</strain>
    </source>
</reference>
<dbReference type="PANTHER" id="PTHR34580">
    <property type="match status" value="1"/>
</dbReference>
<evidence type="ECO:0000259" key="1">
    <source>
        <dbReference type="Pfam" id="PF08279"/>
    </source>
</evidence>
<feature type="domain" description="Helix-turn-helix type 11" evidence="1">
    <location>
        <begin position="6"/>
        <end position="62"/>
    </location>
</feature>
<dbReference type="SUPFAM" id="SSF46785">
    <property type="entry name" value="Winged helix' DNA-binding domain"/>
    <property type="match status" value="1"/>
</dbReference>
<protein>
    <submittedName>
        <fullName evidence="3">Transcriptional regulator</fullName>
    </submittedName>
</protein>
<keyword evidence="4" id="KW-1185">Reference proteome</keyword>
<dbReference type="Pfam" id="PF08279">
    <property type="entry name" value="HTH_11"/>
    <property type="match status" value="1"/>
</dbReference>
<proteinExistence type="predicted"/>
<dbReference type="InterPro" id="IPR026881">
    <property type="entry name" value="WYL_dom"/>
</dbReference>
<dbReference type="Proteomes" id="UP001144280">
    <property type="component" value="Unassembled WGS sequence"/>
</dbReference>
<name>A0ABQ5R620_9ACTN</name>
<comment type="caution">
    <text evidence="3">The sequence shown here is derived from an EMBL/GenBank/DDBJ whole genome shotgun (WGS) entry which is preliminary data.</text>
</comment>
<organism evidence="3 4">
    <name type="scientific">Phytohabitans aurantiacus</name>
    <dbReference type="NCBI Taxonomy" id="3016789"/>
    <lineage>
        <taxon>Bacteria</taxon>
        <taxon>Bacillati</taxon>
        <taxon>Actinomycetota</taxon>
        <taxon>Actinomycetes</taxon>
        <taxon>Micromonosporales</taxon>
        <taxon>Micromonosporaceae</taxon>
    </lineage>
</organism>
<sequence>MNRTDRLYALVEELRAVSPRPRSAHWLAARFEVDARTIRRDIAALQQAGVPIYAETGRLGGYVVDKQHTLPPVNITPREAVATAIALRALEGTPFVDAARSVLHKLLAAMAGRDVETAREVAARIHLAAPPGTEPGPPRHVLRVAEDAVVSRSVLSIEYVDKHGTPSQRLVEPVALLGEGKLWYLVGWCRLRGDEREFRLDRVLSAATTPEIAPSRPIDPGRLQAAHPPAIRLDFSENADRTVSAATTTIRGVRNR</sequence>
<dbReference type="PROSITE" id="PS52050">
    <property type="entry name" value="WYL"/>
    <property type="match status" value="1"/>
</dbReference>
<dbReference type="InterPro" id="IPR051534">
    <property type="entry name" value="CBASS_pafABC_assoc_protein"/>
</dbReference>
<dbReference type="InterPro" id="IPR013196">
    <property type="entry name" value="HTH_11"/>
</dbReference>
<evidence type="ECO:0000313" key="4">
    <source>
        <dbReference type="Proteomes" id="UP001144280"/>
    </source>
</evidence>
<gene>
    <name evidence="3" type="ORF">Pa4123_66760</name>
</gene>
<dbReference type="InterPro" id="IPR036390">
    <property type="entry name" value="WH_DNA-bd_sf"/>
</dbReference>
<evidence type="ECO:0000259" key="2">
    <source>
        <dbReference type="Pfam" id="PF13280"/>
    </source>
</evidence>